<dbReference type="SMART" id="SM00343">
    <property type="entry name" value="ZnF_C2HC"/>
    <property type="match status" value="1"/>
</dbReference>
<dbReference type="InterPro" id="IPR012337">
    <property type="entry name" value="RNaseH-like_sf"/>
</dbReference>
<dbReference type="Pfam" id="PF07727">
    <property type="entry name" value="RVT_2"/>
    <property type="match status" value="1"/>
</dbReference>
<dbReference type="InterPro" id="IPR054722">
    <property type="entry name" value="PolX-like_BBD"/>
</dbReference>
<dbReference type="SUPFAM" id="SSF57756">
    <property type="entry name" value="Retrovirus zinc finger-like domains"/>
    <property type="match status" value="1"/>
</dbReference>
<dbReference type="InterPro" id="IPR036397">
    <property type="entry name" value="RNaseH_sf"/>
</dbReference>
<dbReference type="InterPro" id="IPR025724">
    <property type="entry name" value="GAG-pre-integrase_dom"/>
</dbReference>
<keyword evidence="4" id="KW-0862">Zinc</keyword>
<dbReference type="SUPFAM" id="SSF53098">
    <property type="entry name" value="Ribonuclease H-like"/>
    <property type="match status" value="1"/>
</dbReference>
<dbReference type="InterPro" id="IPR036875">
    <property type="entry name" value="Znf_CCHC_sf"/>
</dbReference>
<organism evidence="7 8">
    <name type="scientific">Tanacetum coccineum</name>
    <dbReference type="NCBI Taxonomy" id="301880"/>
    <lineage>
        <taxon>Eukaryota</taxon>
        <taxon>Viridiplantae</taxon>
        <taxon>Streptophyta</taxon>
        <taxon>Embryophyta</taxon>
        <taxon>Tracheophyta</taxon>
        <taxon>Spermatophyta</taxon>
        <taxon>Magnoliopsida</taxon>
        <taxon>eudicotyledons</taxon>
        <taxon>Gunneridae</taxon>
        <taxon>Pentapetalae</taxon>
        <taxon>asterids</taxon>
        <taxon>campanulids</taxon>
        <taxon>Asterales</taxon>
        <taxon>Asteraceae</taxon>
        <taxon>Asteroideae</taxon>
        <taxon>Anthemideae</taxon>
        <taxon>Anthemidinae</taxon>
        <taxon>Tanacetum</taxon>
    </lineage>
</organism>
<dbReference type="PROSITE" id="PS50158">
    <property type="entry name" value="ZF_CCHC"/>
    <property type="match status" value="1"/>
</dbReference>
<dbReference type="Proteomes" id="UP001151760">
    <property type="component" value="Unassembled WGS sequence"/>
</dbReference>
<keyword evidence="4" id="KW-0863">Zinc-finger</keyword>
<reference evidence="7" key="1">
    <citation type="journal article" date="2022" name="Int. J. Mol. Sci.">
        <title>Draft Genome of Tanacetum Coccineum: Genomic Comparison of Closely Related Tanacetum-Family Plants.</title>
        <authorList>
            <person name="Yamashiro T."/>
            <person name="Shiraishi A."/>
            <person name="Nakayama K."/>
            <person name="Satake H."/>
        </authorList>
    </citation>
    <scope>NUCLEOTIDE SEQUENCE</scope>
</reference>
<dbReference type="PANTHER" id="PTHR42648">
    <property type="entry name" value="TRANSPOSASE, PUTATIVE-RELATED"/>
    <property type="match status" value="1"/>
</dbReference>
<dbReference type="InterPro" id="IPR039537">
    <property type="entry name" value="Retrotran_Ty1/copia-like"/>
</dbReference>
<dbReference type="PANTHER" id="PTHR42648:SF32">
    <property type="entry name" value="RIBONUCLEASE H-LIKE DOMAIN, GAG-PRE-INTEGRASE DOMAIN PROTEIN-RELATED"/>
    <property type="match status" value="1"/>
</dbReference>
<dbReference type="Pfam" id="PF00665">
    <property type="entry name" value="rve"/>
    <property type="match status" value="1"/>
</dbReference>
<evidence type="ECO:0000256" key="2">
    <source>
        <dbReference type="ARBA" id="ARBA00022723"/>
    </source>
</evidence>
<gene>
    <name evidence="7" type="ORF">Tco_1057958</name>
</gene>
<reference evidence="7" key="2">
    <citation type="submission" date="2022-01" db="EMBL/GenBank/DDBJ databases">
        <authorList>
            <person name="Yamashiro T."/>
            <person name="Shiraishi A."/>
            <person name="Satake H."/>
            <person name="Nakayama K."/>
        </authorList>
    </citation>
    <scope>NUCLEOTIDE SEQUENCE</scope>
</reference>
<dbReference type="Gene3D" id="3.30.420.10">
    <property type="entry name" value="Ribonuclease H-like superfamily/Ribonuclease H"/>
    <property type="match status" value="1"/>
</dbReference>
<evidence type="ECO:0000313" key="8">
    <source>
        <dbReference type="Proteomes" id="UP001151760"/>
    </source>
</evidence>
<keyword evidence="8" id="KW-1185">Reference proteome</keyword>
<accession>A0ABQ5H6V1</accession>
<dbReference type="CDD" id="cd09272">
    <property type="entry name" value="RNase_HI_RT_Ty1"/>
    <property type="match status" value="1"/>
</dbReference>
<feature type="domain" description="CCHC-type" evidence="5">
    <location>
        <begin position="233"/>
        <end position="247"/>
    </location>
</feature>
<feature type="domain" description="Integrase catalytic" evidence="6">
    <location>
        <begin position="768"/>
        <end position="934"/>
    </location>
</feature>
<keyword evidence="1" id="KW-0645">Protease</keyword>
<evidence type="ECO:0000256" key="1">
    <source>
        <dbReference type="ARBA" id="ARBA00022670"/>
    </source>
</evidence>
<evidence type="ECO:0000313" key="7">
    <source>
        <dbReference type="EMBL" id="GJT83616.1"/>
    </source>
</evidence>
<dbReference type="Gene3D" id="4.10.60.10">
    <property type="entry name" value="Zinc finger, CCHC-type"/>
    <property type="match status" value="1"/>
</dbReference>
<evidence type="ECO:0000256" key="4">
    <source>
        <dbReference type="PROSITE-ProRule" id="PRU00047"/>
    </source>
</evidence>
<name>A0ABQ5H6V1_9ASTR</name>
<dbReference type="PROSITE" id="PS50994">
    <property type="entry name" value="INTEGRASE"/>
    <property type="match status" value="1"/>
</dbReference>
<dbReference type="InterPro" id="IPR013103">
    <property type="entry name" value="RVT_2"/>
</dbReference>
<keyword evidence="3" id="KW-0378">Hydrolase</keyword>
<evidence type="ECO:0000259" key="5">
    <source>
        <dbReference type="PROSITE" id="PS50158"/>
    </source>
</evidence>
<dbReference type="Pfam" id="PF13976">
    <property type="entry name" value="gag_pre-integrs"/>
    <property type="match status" value="1"/>
</dbReference>
<dbReference type="InterPro" id="IPR001584">
    <property type="entry name" value="Integrase_cat-core"/>
</dbReference>
<dbReference type="Pfam" id="PF22936">
    <property type="entry name" value="Pol_BBD"/>
    <property type="match status" value="1"/>
</dbReference>
<comment type="caution">
    <text evidence="7">The sequence shown here is derived from an EMBL/GenBank/DDBJ whole genome shotgun (WGS) entry which is preliminary data.</text>
</comment>
<dbReference type="InterPro" id="IPR057670">
    <property type="entry name" value="SH3_retrovirus"/>
</dbReference>
<proteinExistence type="predicted"/>
<dbReference type="InterPro" id="IPR001878">
    <property type="entry name" value="Znf_CCHC"/>
</dbReference>
<dbReference type="EMBL" id="BQNB010019278">
    <property type="protein sequence ID" value="GJT83616.1"/>
    <property type="molecule type" value="Genomic_DNA"/>
</dbReference>
<dbReference type="Pfam" id="PF25597">
    <property type="entry name" value="SH3_retrovirus"/>
    <property type="match status" value="1"/>
</dbReference>
<evidence type="ECO:0000256" key="3">
    <source>
        <dbReference type="ARBA" id="ARBA00022801"/>
    </source>
</evidence>
<keyword evidence="2" id="KW-0479">Metal-binding</keyword>
<evidence type="ECO:0000259" key="6">
    <source>
        <dbReference type="PROSITE" id="PS50994"/>
    </source>
</evidence>
<protein>
    <submittedName>
        <fullName evidence="7">Ribonuclease H-like domain-containing protein</fullName>
    </submittedName>
</protein>
<sequence length="1459" mass="165977">MVTAVKLPVLNPGEFEFWKIRIEQYFLITDYAHWEVIVNGDSSPPKRTVDGVEQTYPPTTAEEKLARKNELKERDTNLKFLRSLPSEWKTHTLIWRNKLDLDTLSMDDLYKNIKIYETKVKGSSSSNQNSQNVAFVTSNNSGSFNQAYGFNFANTDSMSDVVIYSFFANQSNSPQLNDEDLQQIDADDLEEIDLKWQMAMLTMRARRFLNKTGRKINPNGSETIGFNKSKVECYNCHKKGHFSKECKALRENRNREPVRRNVTVEKIETKALVAQNGLGYDWSDQAEEGPTNFALMAYKSLCSSSSLSSDSKVSTCSKACLRSYETLKEHYDNLTKDFNKSQLNVGAYKAGLESVKARLDVYKKNEVVFEEDIKILKLDIKLRDNALTELRKKFEKGEKERDDLKLTLKMFGNSSKNLSKLLEIQVSDKFKTGVGFDSQVVDSHVFDGQENERYKTSEGYHVVPPPYTRNFMPIKYDLVLANEGEYVFSESVTSIPDFATREAKNSVSKPKSVVEPLIEDWISNSKDENETEFKSKQRKPSFAKIEFVKSNEHVKTPKESVKKGNPQLELQEKLIIDSECSRHMTRNMSYLSNYEEIDGGFVAFGGDPKGGRITSKGKISTGKLDFDDVYFVKELKFNLFSVLQMCDKKNNVLFTDTECVVLSPDFKLLDENHVLLRVPRKDNMYSGDLKNIVPSGGLTSLFANATLDESNLLHRRLGHINFKILNKLVRGNLVRGLPSKIFENNHTCVACQKGKQNKDSCKTKTVSSISQPLQMLHMDLFGPTFIKSLMKKVYCLVITDDYSRFSWVFFLATKDETSEILKTFITGIENLIDLKVKVIGCDNGTAFKNKVMNQFCEIKGIKREFSVTRTPQQNRVAERKNRTLIEVARTMLADSKLLITFWAKAFNTVCYAKNRVLVVKPHNKTPYELFLGKFNGKIDEGFFIGYSTNSKAYRVFNSRTRIVQENLHVKFSEETPNIVGNGPNWLFDIDALTISMNYKPVVTGNQTSGNVENNVVDENIVYRCIDDPNMPNLEEIVYSDDDEEVGAEADMNNLATNVPVSPIATIRVHTDHPLKQIIRVIHLTPQTRRMTKNVTEHLEPKKTLVDLPYGKRAVGTKWVYRNKKDDRGIMVRNKARLVAQGYTQEEGIDYDEVFAPVARIKAIRLFLAYASFMRFIVYQMDVKSTFLYGTIEEEVYVCQPPGFEDPQFPDIVYKVTVKQNDDGISSPRQVGVNIEEVDDLDVSNFYRSMTWIHDVLTVLGHDIMFAELCFARDSTFDLEAFSDSDYAGASLDRKSTTGGCQFLGKRLISWQCKKQTIVANSTTEVEYVAAANCYGQSSRPIHLVADETVIKEWEDKMERDATTVSSLEAKQDSGNINRTQSMVILNEFFSQGTDLGSGPSCQDTILWGAEAQIRFEASSKQSNDPPLSRVNTLRSGEDSMKLKELMEFCTKLSVRAFDL</sequence>